<dbReference type="InterPro" id="IPR050357">
    <property type="entry name" value="Arrestin_domain-protein"/>
</dbReference>
<dbReference type="PANTHER" id="PTHR11188">
    <property type="entry name" value="ARRESTIN DOMAIN CONTAINING PROTEIN"/>
    <property type="match status" value="1"/>
</dbReference>
<comment type="similarity">
    <text evidence="1">Belongs to the arrestin family.</text>
</comment>
<dbReference type="AlphaFoldDB" id="A0AAE1TZN7"/>
<dbReference type="InterPro" id="IPR011021">
    <property type="entry name" value="Arrestin-like_N"/>
</dbReference>
<dbReference type="GO" id="GO:0005737">
    <property type="term" value="C:cytoplasm"/>
    <property type="evidence" value="ECO:0007669"/>
    <property type="project" value="TreeGrafter"/>
</dbReference>
<dbReference type="Pfam" id="PF02752">
    <property type="entry name" value="Arrestin_C"/>
    <property type="match status" value="1"/>
</dbReference>
<reference evidence="4" key="1">
    <citation type="submission" date="2023-11" db="EMBL/GenBank/DDBJ databases">
        <title>Genome assemblies of two species of porcelain crab, Petrolisthes cinctipes and Petrolisthes manimaculis (Anomura: Porcellanidae).</title>
        <authorList>
            <person name="Angst P."/>
        </authorList>
    </citation>
    <scope>NUCLEOTIDE SEQUENCE</scope>
    <source>
        <strain evidence="4">PB745_02</strain>
        <tissue evidence="4">Gill</tissue>
    </source>
</reference>
<evidence type="ECO:0000256" key="2">
    <source>
        <dbReference type="SAM" id="MobiDB-lite"/>
    </source>
</evidence>
<feature type="domain" description="Arrestin C-terminal-like" evidence="3">
    <location>
        <begin position="168"/>
        <end position="297"/>
    </location>
</feature>
<organism evidence="4 5">
    <name type="scientific">Petrolisthes manimaculis</name>
    <dbReference type="NCBI Taxonomy" id="1843537"/>
    <lineage>
        <taxon>Eukaryota</taxon>
        <taxon>Metazoa</taxon>
        <taxon>Ecdysozoa</taxon>
        <taxon>Arthropoda</taxon>
        <taxon>Crustacea</taxon>
        <taxon>Multicrustacea</taxon>
        <taxon>Malacostraca</taxon>
        <taxon>Eumalacostraca</taxon>
        <taxon>Eucarida</taxon>
        <taxon>Decapoda</taxon>
        <taxon>Pleocyemata</taxon>
        <taxon>Anomura</taxon>
        <taxon>Galatheoidea</taxon>
        <taxon>Porcellanidae</taxon>
        <taxon>Petrolisthes</taxon>
    </lineage>
</organism>
<feature type="region of interest" description="Disordered" evidence="2">
    <location>
        <begin position="381"/>
        <end position="407"/>
    </location>
</feature>
<comment type="caution">
    <text evidence="4">The sequence shown here is derived from an EMBL/GenBank/DDBJ whole genome shotgun (WGS) entry which is preliminary data.</text>
</comment>
<name>A0AAE1TZN7_9EUCA</name>
<dbReference type="GO" id="GO:0015031">
    <property type="term" value="P:protein transport"/>
    <property type="evidence" value="ECO:0007669"/>
    <property type="project" value="TreeGrafter"/>
</dbReference>
<evidence type="ECO:0000313" key="5">
    <source>
        <dbReference type="Proteomes" id="UP001292094"/>
    </source>
</evidence>
<dbReference type="Gene3D" id="2.60.40.640">
    <property type="match status" value="2"/>
</dbReference>
<dbReference type="InterPro" id="IPR011022">
    <property type="entry name" value="Arrestin_C-like"/>
</dbReference>
<dbReference type="Pfam" id="PF00339">
    <property type="entry name" value="Arrestin_N"/>
    <property type="match status" value="1"/>
</dbReference>
<dbReference type="Proteomes" id="UP001292094">
    <property type="component" value="Unassembled WGS sequence"/>
</dbReference>
<dbReference type="PANTHER" id="PTHR11188:SF176">
    <property type="entry name" value="ARRESTIN DOMAIN-CONTAINING PROTEIN 1"/>
    <property type="match status" value="1"/>
</dbReference>
<gene>
    <name evidence="4" type="ORF">Pmani_026877</name>
</gene>
<feature type="region of interest" description="Disordered" evidence="2">
    <location>
        <begin position="345"/>
        <end position="366"/>
    </location>
</feature>
<accession>A0AAE1TZN7</accession>
<evidence type="ECO:0000313" key="4">
    <source>
        <dbReference type="EMBL" id="KAK4300950.1"/>
    </source>
</evidence>
<dbReference type="SMART" id="SM01017">
    <property type="entry name" value="Arrestin_C"/>
    <property type="match status" value="1"/>
</dbReference>
<feature type="compositionally biased region" description="Basic and acidic residues" evidence="2">
    <location>
        <begin position="516"/>
        <end position="528"/>
    </location>
</feature>
<evidence type="ECO:0000259" key="3">
    <source>
        <dbReference type="SMART" id="SM01017"/>
    </source>
</evidence>
<keyword evidence="5" id="KW-1185">Reference proteome</keyword>
<dbReference type="SUPFAM" id="SSF81296">
    <property type="entry name" value="E set domains"/>
    <property type="match status" value="2"/>
</dbReference>
<feature type="region of interest" description="Disordered" evidence="2">
    <location>
        <begin position="469"/>
        <end position="534"/>
    </location>
</feature>
<proteinExistence type="inferred from homology"/>
<protein>
    <recommendedName>
        <fullName evidence="3">Arrestin C-terminal-like domain-containing protein</fullName>
    </recommendedName>
</protein>
<feature type="compositionally biased region" description="Pro residues" evidence="2">
    <location>
        <begin position="498"/>
        <end position="508"/>
    </location>
</feature>
<dbReference type="EMBL" id="JAWZYT010002960">
    <property type="protein sequence ID" value="KAK4300950.1"/>
    <property type="molecule type" value="Genomic_DNA"/>
</dbReference>
<dbReference type="InterPro" id="IPR014756">
    <property type="entry name" value="Ig_E-set"/>
</dbReference>
<sequence>MVVEVMGFETFTVALEPHKPVYFPGQVLRGVVRTYDSRAIVCLNIIVYVKGKARVEWKERRSSHSQTYSADEKYFKFKCKVWVGAENNNEVPPGHHSFTFSVVLPQHLPSSFESSVGVVRYEIKAEADLPNHPTQSALTCFSVNGIYDLNNDPLSRNQMYGKDSFSTGQGPIHLVMGAERTGYAPGETIVLNGEVVNHSRYTVKYSEAKIVQKITYITINKIRSDMRTVQRVYRPQITPGGRDEWLHVPFPVPPVPSSHLQHCHIIKIDYHFVLVGKVDSRRVAKLEIPIIIGSIPLHGVLSTHQAEGGISMTPTNLTTPQIQLATPQPHFDALDMPQSQSGLLLQSGSQWRSSDSPSVSRSTTTTTALLLPNTLERIGSIPVRSRSSSLVPNTPPKSSDDPPSYSECMLPEEYKDVPPPSYASCFFSGGQTQSLGRRSTANVFPRQTTQEVTFLWACEVNLSFRGQVQGRERPHTTRPWRPGPTSLLRHMRGGAWPLTPPTPRPPLPYSAVASRDVNEKDRNSDGRRATSSLS</sequence>
<dbReference type="InterPro" id="IPR014752">
    <property type="entry name" value="Arrestin-like_C"/>
</dbReference>
<evidence type="ECO:0000256" key="1">
    <source>
        <dbReference type="ARBA" id="ARBA00005298"/>
    </source>
</evidence>